<accession>A0ABS5Q864</accession>
<evidence type="ECO:0000259" key="5">
    <source>
        <dbReference type="Pfam" id="PF08479"/>
    </source>
</evidence>
<reference evidence="6 7" key="1">
    <citation type="submission" date="2021-05" db="EMBL/GenBank/DDBJ databases">
        <title>Roseococcus sp. XZZS9, whole genome shotgun sequencing project.</title>
        <authorList>
            <person name="Zhao G."/>
            <person name="Shen L."/>
        </authorList>
    </citation>
    <scope>NUCLEOTIDE SEQUENCE [LARGE SCALE GENOMIC DNA]</scope>
    <source>
        <strain evidence="6 7">XZZS9</strain>
    </source>
</reference>
<protein>
    <submittedName>
        <fullName evidence="6">ShlB/FhaC/HecB family hemolysin secretion/activation protein</fullName>
    </submittedName>
</protein>
<dbReference type="InterPro" id="IPR013686">
    <property type="entry name" value="Polypept-transport_assoc_ShlB"/>
</dbReference>
<feature type="domain" description="Haemolysin activator HlyB C-terminal" evidence="4">
    <location>
        <begin position="204"/>
        <end position="520"/>
    </location>
</feature>
<dbReference type="Pfam" id="PF08479">
    <property type="entry name" value="POTRA_2"/>
    <property type="match status" value="1"/>
</dbReference>
<name>A0ABS5Q864_9PROT</name>
<feature type="domain" description="Polypeptide-transport-associated ShlB-type" evidence="5">
    <location>
        <begin position="61"/>
        <end position="133"/>
    </location>
</feature>
<dbReference type="Proteomes" id="UP000766336">
    <property type="component" value="Unassembled WGS sequence"/>
</dbReference>
<proteinExistence type="predicted"/>
<dbReference type="InterPro" id="IPR051544">
    <property type="entry name" value="TPS_OM_transporter"/>
</dbReference>
<dbReference type="EMBL" id="JAHCDA010000001">
    <property type="protein sequence ID" value="MBS7809698.1"/>
    <property type="molecule type" value="Genomic_DNA"/>
</dbReference>
<comment type="caution">
    <text evidence="6">The sequence shown here is derived from an EMBL/GenBank/DDBJ whole genome shotgun (WGS) entry which is preliminary data.</text>
</comment>
<dbReference type="Gene3D" id="3.10.20.310">
    <property type="entry name" value="membrane protein fhac"/>
    <property type="match status" value="1"/>
</dbReference>
<keyword evidence="1" id="KW-0472">Membrane</keyword>
<dbReference type="InterPro" id="IPR005565">
    <property type="entry name" value="Hemolysn_activator_HlyB_C"/>
</dbReference>
<evidence type="ECO:0000313" key="7">
    <source>
        <dbReference type="Proteomes" id="UP000766336"/>
    </source>
</evidence>
<keyword evidence="2" id="KW-0812">Transmembrane</keyword>
<keyword evidence="7" id="KW-1185">Reference proteome</keyword>
<dbReference type="PANTHER" id="PTHR34597">
    <property type="entry name" value="SLR1661 PROTEIN"/>
    <property type="match status" value="1"/>
</dbReference>
<dbReference type="RefSeq" id="WP_213668371.1">
    <property type="nucleotide sequence ID" value="NZ_JAHCDA010000001.1"/>
</dbReference>
<evidence type="ECO:0000313" key="6">
    <source>
        <dbReference type="EMBL" id="MBS7809698.1"/>
    </source>
</evidence>
<evidence type="ECO:0000256" key="1">
    <source>
        <dbReference type="ARBA" id="ARBA00022452"/>
    </source>
</evidence>
<sequence>MAALFLISATGALAQVPPPGIVPPGGTPIPQLAPPNLPRVGPGLAAPGPARPAEGVTGAVAIRDVVWTGATAFSPAELAAVAGSLTGPAVPIANIENARAAVVTLYRERGFAFVTADATVTPDGTLRFQVAEGFISEVRLDGDVGPAGTQVLRFLNRLVNVQPLDIATMERQLLLAQDIPGLTVRTVLRPAGTAPGALSLVAQVSRRAVSGYITADNRGPRFSGPEQGLAAVQFNSFTSLGEQTELALFYARATTQIFGQASWRGYIGGSGLQVRLYAGHGTSNPSGVLRSLGYEGNSTVAGASLTYPLIRRRSQTLNLVGAFDTIDSEIWVDGSGGQRARLSRDSLRMLRAGADWTTFDLLAGDTRPATNFVSLRLSQGVGGALGRDASRLHARGDFTKLNGEATRTQALFAPWSGATVALQGTVAGQWSNDILPLAEKFFLGGNRLGRGFYAGEVTGDSAIAVSGELQLSTTHEFDAWGFGLRLAPTYYLFTDAGWTFENQAADPDRRLHSFGLGVRMQVNERFEAQLEGVRRVTRQPQGPNVHPLREDGLFWRVLARF</sequence>
<evidence type="ECO:0000259" key="4">
    <source>
        <dbReference type="Pfam" id="PF03865"/>
    </source>
</evidence>
<dbReference type="Pfam" id="PF03865">
    <property type="entry name" value="ShlB"/>
    <property type="match status" value="1"/>
</dbReference>
<organism evidence="6 7">
    <name type="scientific">Roseococcus pinisoli</name>
    <dbReference type="NCBI Taxonomy" id="2835040"/>
    <lineage>
        <taxon>Bacteria</taxon>
        <taxon>Pseudomonadati</taxon>
        <taxon>Pseudomonadota</taxon>
        <taxon>Alphaproteobacteria</taxon>
        <taxon>Acetobacterales</taxon>
        <taxon>Roseomonadaceae</taxon>
        <taxon>Roseococcus</taxon>
    </lineage>
</organism>
<dbReference type="PANTHER" id="PTHR34597:SF6">
    <property type="entry name" value="BLR6126 PROTEIN"/>
    <property type="match status" value="1"/>
</dbReference>
<evidence type="ECO:0000256" key="2">
    <source>
        <dbReference type="ARBA" id="ARBA00022692"/>
    </source>
</evidence>
<dbReference type="Gene3D" id="2.40.160.50">
    <property type="entry name" value="membrane protein fhac: a member of the omp85/tpsb transporter family"/>
    <property type="match status" value="1"/>
</dbReference>
<keyword evidence="3" id="KW-0998">Cell outer membrane</keyword>
<evidence type="ECO:0000256" key="3">
    <source>
        <dbReference type="ARBA" id="ARBA00023237"/>
    </source>
</evidence>
<keyword evidence="1" id="KW-1134">Transmembrane beta strand</keyword>
<gene>
    <name evidence="6" type="ORF">KHU32_02035</name>
</gene>